<keyword evidence="5 7" id="KW-1133">Transmembrane helix</keyword>
<feature type="transmembrane region" description="Helical" evidence="7">
    <location>
        <begin position="197"/>
        <end position="217"/>
    </location>
</feature>
<dbReference type="RefSeq" id="WP_089750635.1">
    <property type="nucleotide sequence ID" value="NZ_FOOG01000005.1"/>
</dbReference>
<feature type="transmembrane region" description="Helical" evidence="7">
    <location>
        <begin position="87"/>
        <end position="105"/>
    </location>
</feature>
<keyword evidence="4 7" id="KW-0812">Transmembrane</keyword>
<dbReference type="PANTHER" id="PTHR47371">
    <property type="entry name" value="LIPOTEICHOIC ACID SYNTHASE"/>
    <property type="match status" value="1"/>
</dbReference>
<dbReference type="SUPFAM" id="SSF53649">
    <property type="entry name" value="Alkaline phosphatase-like"/>
    <property type="match status" value="1"/>
</dbReference>
<proteinExistence type="predicted"/>
<dbReference type="InterPro" id="IPR000917">
    <property type="entry name" value="Sulfatase_N"/>
</dbReference>
<feature type="transmembrane region" description="Helical" evidence="7">
    <location>
        <begin position="224"/>
        <end position="246"/>
    </location>
</feature>
<protein>
    <submittedName>
        <fullName evidence="9">Phosphoglycerol transferase MdoB</fullName>
    </submittedName>
</protein>
<reference evidence="10" key="1">
    <citation type="submission" date="2016-10" db="EMBL/GenBank/DDBJ databases">
        <authorList>
            <person name="Varghese N."/>
            <person name="Submissions S."/>
        </authorList>
    </citation>
    <scope>NUCLEOTIDE SEQUENCE [LARGE SCALE GENOMIC DNA]</scope>
    <source>
        <strain evidence="10">FP5</strain>
    </source>
</reference>
<keyword evidence="3" id="KW-1003">Cell membrane</keyword>
<dbReference type="PANTHER" id="PTHR47371:SF3">
    <property type="entry name" value="PHOSPHOGLYCEROL TRANSFERASE I"/>
    <property type="match status" value="1"/>
</dbReference>
<dbReference type="OrthoDB" id="243547at2"/>
<gene>
    <name evidence="9" type="ORF">SAMN05216353_10552</name>
</gene>
<dbReference type="InterPro" id="IPR050448">
    <property type="entry name" value="OpgB/LTA_synthase_biosynth"/>
</dbReference>
<dbReference type="CDD" id="cd16015">
    <property type="entry name" value="LTA_synthase"/>
    <property type="match status" value="1"/>
</dbReference>
<evidence type="ECO:0000256" key="7">
    <source>
        <dbReference type="SAM" id="Phobius"/>
    </source>
</evidence>
<feature type="transmembrane region" description="Helical" evidence="7">
    <location>
        <begin position="150"/>
        <end position="166"/>
    </location>
</feature>
<evidence type="ECO:0000256" key="3">
    <source>
        <dbReference type="ARBA" id="ARBA00022475"/>
    </source>
</evidence>
<keyword evidence="9" id="KW-0808">Transferase</keyword>
<dbReference type="AlphaFoldDB" id="A0A1I2KKJ3"/>
<feature type="transmembrane region" description="Helical" evidence="7">
    <location>
        <begin position="12"/>
        <end position="31"/>
    </location>
</feature>
<evidence type="ECO:0000313" key="9">
    <source>
        <dbReference type="EMBL" id="SFF67484.1"/>
    </source>
</evidence>
<dbReference type="GO" id="GO:0005886">
    <property type="term" value="C:plasma membrane"/>
    <property type="evidence" value="ECO:0007669"/>
    <property type="project" value="UniProtKB-SubCell"/>
</dbReference>
<evidence type="ECO:0000259" key="8">
    <source>
        <dbReference type="Pfam" id="PF00884"/>
    </source>
</evidence>
<dbReference type="Pfam" id="PF00884">
    <property type="entry name" value="Sulfatase"/>
    <property type="match status" value="1"/>
</dbReference>
<dbReference type="Proteomes" id="UP000198897">
    <property type="component" value="Unassembled WGS sequence"/>
</dbReference>
<dbReference type="Gene3D" id="3.40.720.10">
    <property type="entry name" value="Alkaline Phosphatase, subunit A"/>
    <property type="match status" value="1"/>
</dbReference>
<dbReference type="EMBL" id="FOOG01000005">
    <property type="protein sequence ID" value="SFF67484.1"/>
    <property type="molecule type" value="Genomic_DNA"/>
</dbReference>
<name>A0A1I2KKJ3_9BACI</name>
<feature type="transmembrane region" description="Helical" evidence="7">
    <location>
        <begin position="43"/>
        <end position="67"/>
    </location>
</feature>
<evidence type="ECO:0000256" key="5">
    <source>
        <dbReference type="ARBA" id="ARBA00022989"/>
    </source>
</evidence>
<organism evidence="9 10">
    <name type="scientific">Halobacillus alkaliphilus</name>
    <dbReference type="NCBI Taxonomy" id="396056"/>
    <lineage>
        <taxon>Bacteria</taxon>
        <taxon>Bacillati</taxon>
        <taxon>Bacillota</taxon>
        <taxon>Bacilli</taxon>
        <taxon>Bacillales</taxon>
        <taxon>Bacillaceae</taxon>
        <taxon>Halobacillus</taxon>
    </lineage>
</organism>
<dbReference type="InterPro" id="IPR017850">
    <property type="entry name" value="Alkaline_phosphatase_core_sf"/>
</dbReference>
<feature type="transmembrane region" description="Helical" evidence="7">
    <location>
        <begin position="125"/>
        <end position="143"/>
    </location>
</feature>
<feature type="domain" description="Sulfatase N-terminal" evidence="8">
    <location>
        <begin position="323"/>
        <end position="619"/>
    </location>
</feature>
<keyword evidence="6 7" id="KW-0472">Membrane</keyword>
<evidence type="ECO:0000256" key="6">
    <source>
        <dbReference type="ARBA" id="ARBA00023136"/>
    </source>
</evidence>
<comment type="pathway">
    <text evidence="2">Cell wall biogenesis; lipoteichoic acid biosynthesis.</text>
</comment>
<evidence type="ECO:0000256" key="4">
    <source>
        <dbReference type="ARBA" id="ARBA00022692"/>
    </source>
</evidence>
<evidence type="ECO:0000313" key="10">
    <source>
        <dbReference type="Proteomes" id="UP000198897"/>
    </source>
</evidence>
<dbReference type="GO" id="GO:0016740">
    <property type="term" value="F:transferase activity"/>
    <property type="evidence" value="ECO:0007669"/>
    <property type="project" value="UniProtKB-KW"/>
</dbReference>
<sequence length="691" mass="79000">MGKSLIRTFPLFLFFTVALSLCYGILTYSISSGWNTVIDWAQIHTVGLGTSILVLSLVMWGTAAWWLHKRNKIDTLYKSRIYRVGTALLVSAMIGAAASYLFMVFHLDITLGRATEWVQEYPERYMFTAFLLSLFTLALILLVGETYMGGGIAILVSFILALVNHYKQIYRNEPLFPNDFIQIGQIQDVIPLISDSISITATLLIIGVIVAGLFAWYKMPKIKIGWITRLVIFVPVAYLLYSFLLYDDRFTESYYEEYTSFMPWNQQNNYYYNGPVLGMISNIKLDVVEKPDPYNQTVMEDSVVNANEVSARPDDEKEKSVQPNIIFFMNETFWDPTKLDVKFSEDPMKNTRRLMEEYPSGQILSPSFGGETANVEFEALTSYSMSYINPGGNPFNHILANDNYPSVVSYLNDRGYYSEAIHPNGGNLYRRQRVYPNLGFDQSTFLDDMTYTKKDNKQFVSDSSVVKELLSTVEQQEQPAFIHAVTIANHLPYSEDKYEGGSTIDVSGEGLSPDTKRQIEVYSEGIKRSDETLKKLNESIQEMDEPTVVVFFGDHLPSIGANLKAYKETGFGDEEDQKRQAKFYETPLLFLSNFEMDMKNEFETVSPVYLAPMVADALHYETPKFYDFLEGMQQELPAFRDMIYMTPDGETVPSPDELPSSTQKILKDYHHFQYDVLTGKQHVTQELYDLK</sequence>
<evidence type="ECO:0000256" key="2">
    <source>
        <dbReference type="ARBA" id="ARBA00004936"/>
    </source>
</evidence>
<evidence type="ECO:0000256" key="1">
    <source>
        <dbReference type="ARBA" id="ARBA00004651"/>
    </source>
</evidence>
<comment type="subcellular location">
    <subcellularLocation>
        <location evidence="1">Cell membrane</location>
        <topology evidence="1">Multi-pass membrane protein</topology>
    </subcellularLocation>
</comment>
<accession>A0A1I2KKJ3</accession>
<keyword evidence="10" id="KW-1185">Reference proteome</keyword>